<dbReference type="GO" id="GO:0003824">
    <property type="term" value="F:catalytic activity"/>
    <property type="evidence" value="ECO:0007669"/>
    <property type="project" value="InterPro"/>
</dbReference>
<evidence type="ECO:0000256" key="2">
    <source>
        <dbReference type="ARBA" id="ARBA00022692"/>
    </source>
</evidence>
<protein>
    <recommendedName>
        <fullName evidence="9">Oxaloacetate acetylhydrolase</fullName>
    </recommendedName>
</protein>
<dbReference type="Pfam" id="PF12298">
    <property type="entry name" value="Bot1p"/>
    <property type="match status" value="1"/>
</dbReference>
<feature type="transmembrane region" description="Helical" evidence="6">
    <location>
        <begin position="21"/>
        <end position="38"/>
    </location>
</feature>
<evidence type="ECO:0000256" key="3">
    <source>
        <dbReference type="ARBA" id="ARBA00022989"/>
    </source>
</evidence>
<feature type="transmembrane region" description="Helical" evidence="6">
    <location>
        <begin position="332"/>
        <end position="359"/>
    </location>
</feature>
<dbReference type="InterPro" id="IPR030185">
    <property type="entry name" value="Mae1"/>
</dbReference>
<name>A0AAD2HRD6_9AGAR</name>
<gene>
    <name evidence="7" type="ORF">MYCIT1_LOCUS31334</name>
</gene>
<dbReference type="Pfam" id="PF03595">
    <property type="entry name" value="SLAC1"/>
    <property type="match status" value="1"/>
</dbReference>
<reference evidence="7" key="1">
    <citation type="submission" date="2023-11" db="EMBL/GenBank/DDBJ databases">
        <authorList>
            <person name="De Vega J J."/>
            <person name="De Vega J J."/>
        </authorList>
    </citation>
    <scope>NUCLEOTIDE SEQUENCE</scope>
</reference>
<feature type="transmembrane region" description="Helical" evidence="6">
    <location>
        <begin position="122"/>
        <end position="143"/>
    </location>
</feature>
<dbReference type="InterPro" id="IPR040442">
    <property type="entry name" value="Pyrv_kinase-like_dom_sf"/>
</dbReference>
<dbReference type="Proteomes" id="UP001295794">
    <property type="component" value="Unassembled WGS sequence"/>
</dbReference>
<feature type="transmembrane region" description="Helical" evidence="6">
    <location>
        <begin position="155"/>
        <end position="178"/>
    </location>
</feature>
<dbReference type="InterPro" id="IPR018523">
    <property type="entry name" value="Isocitrate_lyase_ph_CS"/>
</dbReference>
<sequence length="1116" mass="122372">MENQSKVSSLFRRIHGWSWQAFPIGMGTGAVYVSLSGLEAQTPALVTLQVVFYFINMALFLLNTSTLLAQAIVFPRQAWRLVQDPVKGIFVPLVVLSFATIIIGTINYAVPPKHIGPELIYVLFWVYTVFALLTCFPMMMIWFNKPHDLNHFTPAYAFLVFPLMLVGVVSFNVLNVMANDDPRALGVLFVGYFFQGLGFFMTFIYICIYVIRVMTTGFLDGHQANGAFVACGPPGFTALALLNLGRHAKDLLPQFNLVSPQAGEIWYAVSIMSALMLYGLAVFLFVFGVLPYWFKVHKHLNEILGCWALTFPNVGWINTTKSLGKLLNVPGLLTLHACLTVVIVITWAVLIVLTAIAFWKGLIFYSKPDDVLKDSASTASTEIEKHEPASPLAIDQERHSHQSGAYNHQKLFPMFSFRPQCARPLQQLCLRRNIAFSSPRFASPQDAASEDALEQAERVEAQAARPTQDSDSKLEDISTQLSTYRGFLKAMDKYRVAQPNNYISGETRAPFPMNYSFKPPNPISDAVKTQMYEQYMLDPRRNNIRVLSQRFHVSLKRVDAILRLKGLEAAFVKEKPLQTGFQWGMEMLLGVRDGPGVQFSNVHAADLLEEKENRDAERQRFQRQYWESAYDDGKEPILPAALQHAKLLAERSAAESLANKSNPRLMPRFPDTATIKSPREPVQKVTRPGRMPIHFVDIGGKFIDIKERERRIKAGGRRHGVNARRSHLKVLSGSIMGRTPSERGLRAGIKRREAAVAAGSAALATQPPSSATMSPALLSEVPAVVEAPSDPKVEAAARAAPYYNARLDPANYLEGPLSENPATRLRQLLARPGIVTAPGICDGISARAAVEAGFECLYQSGAATTASRLGQPDLAIATLNDFVGAAEMVCSLSPTTPVIADADTGFGGPANVARTVTKYARAGVAGLHIEDQVQTKRCGHLLGKQVVSREEFVTRIRAAVIARDMIPGGSDFVIIGRTDSAQVLGMDEAIERLKLAADAGADVCFIEGVKTKQLLERTVRLLAPKPVLVNVISGGLTPSFTSKEAEATGAKIIIFSLASCVPMMHAVRAAMKSLKETGTDFACAQGMGPREFFEVMGLEEVMTIDSKAGGSAFDSI</sequence>
<dbReference type="Gene3D" id="1.50.10.150">
    <property type="entry name" value="Voltage-dependent anion channel"/>
    <property type="match status" value="1"/>
</dbReference>
<feature type="transmembrane region" description="Helical" evidence="6">
    <location>
        <begin position="265"/>
        <end position="294"/>
    </location>
</feature>
<dbReference type="EMBL" id="CAVNYO010000440">
    <property type="protein sequence ID" value="CAK5280723.1"/>
    <property type="molecule type" value="Genomic_DNA"/>
</dbReference>
<dbReference type="InterPro" id="IPR004695">
    <property type="entry name" value="SLAC1/Mae1/Ssu1/TehA"/>
</dbReference>
<dbReference type="PANTHER" id="PTHR42905">
    <property type="entry name" value="PHOSPHOENOLPYRUVATE CARBOXYLASE"/>
    <property type="match status" value="1"/>
</dbReference>
<dbReference type="CDD" id="cd00377">
    <property type="entry name" value="ICL_PEPM"/>
    <property type="match status" value="1"/>
</dbReference>
<keyword evidence="4 6" id="KW-0472">Membrane</keyword>
<dbReference type="Pfam" id="PF13714">
    <property type="entry name" value="PEP_mutase"/>
    <property type="match status" value="1"/>
</dbReference>
<evidence type="ECO:0000256" key="6">
    <source>
        <dbReference type="SAM" id="Phobius"/>
    </source>
</evidence>
<organism evidence="7 8">
    <name type="scientific">Mycena citricolor</name>
    <dbReference type="NCBI Taxonomy" id="2018698"/>
    <lineage>
        <taxon>Eukaryota</taxon>
        <taxon>Fungi</taxon>
        <taxon>Dikarya</taxon>
        <taxon>Basidiomycota</taxon>
        <taxon>Agaricomycotina</taxon>
        <taxon>Agaricomycetes</taxon>
        <taxon>Agaricomycetidae</taxon>
        <taxon>Agaricales</taxon>
        <taxon>Marasmiineae</taxon>
        <taxon>Mycenaceae</taxon>
        <taxon>Mycena</taxon>
    </lineage>
</organism>
<feature type="transmembrane region" description="Helical" evidence="6">
    <location>
        <begin position="223"/>
        <end position="245"/>
    </location>
</feature>
<keyword evidence="8" id="KW-1185">Reference proteome</keyword>
<feature type="transmembrane region" description="Helical" evidence="6">
    <location>
        <begin position="184"/>
        <end position="211"/>
    </location>
</feature>
<dbReference type="Gene3D" id="3.20.20.60">
    <property type="entry name" value="Phosphoenolpyruvate-binding domains"/>
    <property type="match status" value="1"/>
</dbReference>
<evidence type="ECO:0000256" key="5">
    <source>
        <dbReference type="SAM" id="MobiDB-lite"/>
    </source>
</evidence>
<dbReference type="PROSITE" id="PS00161">
    <property type="entry name" value="ISOCITRATE_LYASE"/>
    <property type="match status" value="1"/>
</dbReference>
<evidence type="ECO:0000313" key="7">
    <source>
        <dbReference type="EMBL" id="CAK5280723.1"/>
    </source>
</evidence>
<evidence type="ECO:0000256" key="4">
    <source>
        <dbReference type="ARBA" id="ARBA00023136"/>
    </source>
</evidence>
<feature type="transmembrane region" description="Helical" evidence="6">
    <location>
        <begin position="50"/>
        <end position="74"/>
    </location>
</feature>
<comment type="subcellular location">
    <subcellularLocation>
        <location evidence="1">Membrane</location>
        <topology evidence="1">Multi-pass membrane protein</topology>
    </subcellularLocation>
</comment>
<dbReference type="AlphaFoldDB" id="A0AAD2HRD6"/>
<dbReference type="CDD" id="cd09317">
    <property type="entry name" value="TDT_Mae1_like"/>
    <property type="match status" value="1"/>
</dbReference>
<dbReference type="InterPro" id="IPR015813">
    <property type="entry name" value="Pyrv/PenolPyrv_kinase-like_dom"/>
</dbReference>
<evidence type="ECO:0008006" key="9">
    <source>
        <dbReference type="Google" id="ProtNLM"/>
    </source>
</evidence>
<dbReference type="InterPro" id="IPR039556">
    <property type="entry name" value="ICL/PEPM"/>
</dbReference>
<dbReference type="InterPro" id="IPR038665">
    <property type="entry name" value="Voltage-dep_anion_channel_sf"/>
</dbReference>
<dbReference type="GO" id="GO:0015140">
    <property type="term" value="F:malate transmembrane transporter activity"/>
    <property type="evidence" value="ECO:0007669"/>
    <property type="project" value="InterPro"/>
</dbReference>
<keyword evidence="3 6" id="KW-1133">Transmembrane helix</keyword>
<accession>A0AAD2HRD6</accession>
<dbReference type="GO" id="GO:0016020">
    <property type="term" value="C:membrane"/>
    <property type="evidence" value="ECO:0007669"/>
    <property type="project" value="UniProtKB-SubCell"/>
</dbReference>
<keyword evidence="2 6" id="KW-0812">Transmembrane</keyword>
<dbReference type="SUPFAM" id="SSF51621">
    <property type="entry name" value="Phosphoenolpyruvate/pyruvate domain"/>
    <property type="match status" value="1"/>
</dbReference>
<evidence type="ECO:0000256" key="1">
    <source>
        <dbReference type="ARBA" id="ARBA00004141"/>
    </source>
</evidence>
<feature type="transmembrane region" description="Helical" evidence="6">
    <location>
        <begin position="86"/>
        <end position="110"/>
    </location>
</feature>
<comment type="caution">
    <text evidence="7">The sequence shown here is derived from an EMBL/GenBank/DDBJ whole genome shotgun (WGS) entry which is preliminary data.</text>
</comment>
<proteinExistence type="predicted"/>
<dbReference type="PANTHER" id="PTHR42905:SF2">
    <property type="entry name" value="PHOSPHOENOLPYRUVATE CARBOXYLASE FAMILY PROTEIN"/>
    <property type="match status" value="1"/>
</dbReference>
<feature type="region of interest" description="Disordered" evidence="5">
    <location>
        <begin position="661"/>
        <end position="685"/>
    </location>
</feature>
<evidence type="ECO:0000313" key="8">
    <source>
        <dbReference type="Proteomes" id="UP001295794"/>
    </source>
</evidence>